<dbReference type="InterPro" id="IPR005119">
    <property type="entry name" value="LysR_subst-bd"/>
</dbReference>
<dbReference type="EMBL" id="WNCL01000002">
    <property type="protein sequence ID" value="MTU42212.1"/>
    <property type="molecule type" value="Genomic_DNA"/>
</dbReference>
<dbReference type="GO" id="GO:0043565">
    <property type="term" value="F:sequence-specific DNA binding"/>
    <property type="evidence" value="ECO:0007669"/>
    <property type="project" value="TreeGrafter"/>
</dbReference>
<name>A0A6I3S2K6_9BURK</name>
<dbReference type="PROSITE" id="PS50931">
    <property type="entry name" value="HTH_LYSR"/>
    <property type="match status" value="1"/>
</dbReference>
<comment type="similarity">
    <text evidence="1">Belongs to the LysR transcriptional regulatory family.</text>
</comment>
<dbReference type="SUPFAM" id="SSF46785">
    <property type="entry name" value="Winged helix' DNA-binding domain"/>
    <property type="match status" value="1"/>
</dbReference>
<keyword evidence="3" id="KW-0238">DNA-binding</keyword>
<accession>A0A6I3S2K6</accession>
<comment type="caution">
    <text evidence="6">The sequence shown here is derived from an EMBL/GenBank/DDBJ whole genome shotgun (WGS) entry which is preliminary data.</text>
</comment>
<reference evidence="6 7" key="1">
    <citation type="journal article" date="2019" name="Nat. Med.">
        <title>A library of human gut bacterial isolates paired with longitudinal multiomics data enables mechanistic microbiome research.</title>
        <authorList>
            <person name="Poyet M."/>
            <person name="Groussin M."/>
            <person name="Gibbons S.M."/>
            <person name="Avila-Pacheco J."/>
            <person name="Jiang X."/>
            <person name="Kearney S.M."/>
            <person name="Perrotta A.R."/>
            <person name="Berdy B."/>
            <person name="Zhao S."/>
            <person name="Lieberman T.D."/>
            <person name="Swanson P.K."/>
            <person name="Smith M."/>
            <person name="Roesemann S."/>
            <person name="Alexander J.E."/>
            <person name="Rich S.A."/>
            <person name="Livny J."/>
            <person name="Vlamakis H."/>
            <person name="Clish C."/>
            <person name="Bullock K."/>
            <person name="Deik A."/>
            <person name="Scott J."/>
            <person name="Pierce K.A."/>
            <person name="Xavier R.J."/>
            <person name="Alm E.J."/>
        </authorList>
    </citation>
    <scope>NUCLEOTIDE SEQUENCE [LARGE SCALE GENOMIC DNA]</scope>
    <source>
        <strain evidence="6 7">BIOML-A2</strain>
    </source>
</reference>
<dbReference type="PANTHER" id="PTHR30537:SF68">
    <property type="entry name" value="TRANSCRIPTIONAL REGULATOR-RELATED"/>
    <property type="match status" value="1"/>
</dbReference>
<dbReference type="InterPro" id="IPR000847">
    <property type="entry name" value="LysR_HTH_N"/>
</dbReference>
<sequence length="412" mass="47452">MKLLKWMEAKANSLWKFRSLRLKALCRFRMKSEVPALSRRSVRESELPLLPATLSFKLQKTPLSCLICTEFLQSLISSRKTIRTTPTFNSRSKMINSQWKALHLGRWELLFKIMDEGSITRVADIENLQRSQLSRMVSGLEEELGVQLMERRGKRLNPTQAALELRSKIEPHIVRVRRALEKTSELEEGDKGSIRFGAMPGFLQTQVVPLIAEFQQLHPQVTFDVIGDDNPKAFMGGECDLMLYYGPVNDANLVENWVTRSLFVPCASPKYLEKAGYPENPDELSDHAGVVYTGRVRPHSEVLVKNGRQQTFRWKSMIRFNNILLAKTAAVEGCGIVLDMPLHHCFEEVMNGQLIPILNGWQIPNLDNYIGSTLAASKLRRVQMFIDFYVRRRREIEGEQKRRLQEKYNFII</sequence>
<evidence type="ECO:0000259" key="5">
    <source>
        <dbReference type="PROSITE" id="PS50931"/>
    </source>
</evidence>
<evidence type="ECO:0000256" key="4">
    <source>
        <dbReference type="ARBA" id="ARBA00023163"/>
    </source>
</evidence>
<evidence type="ECO:0000313" key="7">
    <source>
        <dbReference type="Proteomes" id="UP000462362"/>
    </source>
</evidence>
<dbReference type="Proteomes" id="UP000462362">
    <property type="component" value="Unassembled WGS sequence"/>
</dbReference>
<evidence type="ECO:0000256" key="2">
    <source>
        <dbReference type="ARBA" id="ARBA00023015"/>
    </source>
</evidence>
<dbReference type="Gene3D" id="3.40.190.290">
    <property type="match status" value="1"/>
</dbReference>
<dbReference type="CDD" id="cd08422">
    <property type="entry name" value="PBP2_CrgA_like"/>
    <property type="match status" value="1"/>
</dbReference>
<evidence type="ECO:0000256" key="3">
    <source>
        <dbReference type="ARBA" id="ARBA00023125"/>
    </source>
</evidence>
<dbReference type="Pfam" id="PF00126">
    <property type="entry name" value="HTH_1"/>
    <property type="match status" value="1"/>
</dbReference>
<evidence type="ECO:0000256" key="1">
    <source>
        <dbReference type="ARBA" id="ARBA00009437"/>
    </source>
</evidence>
<organism evidence="6 7">
    <name type="scientific">Parasutterella excrementihominis</name>
    <dbReference type="NCBI Taxonomy" id="487175"/>
    <lineage>
        <taxon>Bacteria</taxon>
        <taxon>Pseudomonadati</taxon>
        <taxon>Pseudomonadota</taxon>
        <taxon>Betaproteobacteria</taxon>
        <taxon>Burkholderiales</taxon>
        <taxon>Sutterellaceae</taxon>
        <taxon>Parasutterella</taxon>
    </lineage>
</organism>
<dbReference type="GO" id="GO:0003700">
    <property type="term" value="F:DNA-binding transcription factor activity"/>
    <property type="evidence" value="ECO:0007669"/>
    <property type="project" value="InterPro"/>
</dbReference>
<dbReference type="InterPro" id="IPR036388">
    <property type="entry name" value="WH-like_DNA-bd_sf"/>
</dbReference>
<dbReference type="SUPFAM" id="SSF53850">
    <property type="entry name" value="Periplasmic binding protein-like II"/>
    <property type="match status" value="1"/>
</dbReference>
<dbReference type="AlphaFoldDB" id="A0A6I3S2K6"/>
<dbReference type="InterPro" id="IPR036390">
    <property type="entry name" value="WH_DNA-bd_sf"/>
</dbReference>
<dbReference type="Gene3D" id="1.10.10.10">
    <property type="entry name" value="Winged helix-like DNA-binding domain superfamily/Winged helix DNA-binding domain"/>
    <property type="match status" value="1"/>
</dbReference>
<proteinExistence type="inferred from homology"/>
<feature type="domain" description="HTH lysR-type" evidence="5">
    <location>
        <begin position="112"/>
        <end position="159"/>
    </location>
</feature>
<keyword evidence="4" id="KW-0804">Transcription</keyword>
<dbReference type="GO" id="GO:0006351">
    <property type="term" value="P:DNA-templated transcription"/>
    <property type="evidence" value="ECO:0007669"/>
    <property type="project" value="TreeGrafter"/>
</dbReference>
<dbReference type="Pfam" id="PF03466">
    <property type="entry name" value="LysR_substrate"/>
    <property type="match status" value="1"/>
</dbReference>
<dbReference type="InterPro" id="IPR058163">
    <property type="entry name" value="LysR-type_TF_proteobact-type"/>
</dbReference>
<dbReference type="PANTHER" id="PTHR30537">
    <property type="entry name" value="HTH-TYPE TRANSCRIPTIONAL REGULATOR"/>
    <property type="match status" value="1"/>
</dbReference>
<protein>
    <submittedName>
        <fullName evidence="6">LysR family transcriptional regulator</fullName>
    </submittedName>
</protein>
<evidence type="ECO:0000313" key="6">
    <source>
        <dbReference type="EMBL" id="MTU42212.1"/>
    </source>
</evidence>
<gene>
    <name evidence="6" type="ORF">GMD42_00960</name>
</gene>
<keyword evidence="2" id="KW-0805">Transcription regulation</keyword>